<proteinExistence type="predicted"/>
<dbReference type="EMBL" id="JANRMS010000761">
    <property type="protein sequence ID" value="KAJ3534745.1"/>
    <property type="molecule type" value="Genomic_DNA"/>
</dbReference>
<comment type="caution">
    <text evidence="1">The sequence shown here is derived from an EMBL/GenBank/DDBJ whole genome shotgun (WGS) entry which is preliminary data.</text>
</comment>
<reference evidence="1" key="1">
    <citation type="submission" date="2022-08" db="EMBL/GenBank/DDBJ databases">
        <title>Genome Sequence of Fusarium decemcellulare.</title>
        <authorList>
            <person name="Buettner E."/>
        </authorList>
    </citation>
    <scope>NUCLEOTIDE SEQUENCE</scope>
    <source>
        <strain evidence="1">Babe19</strain>
    </source>
</reference>
<organism evidence="1 2">
    <name type="scientific">Fusarium decemcellulare</name>
    <dbReference type="NCBI Taxonomy" id="57161"/>
    <lineage>
        <taxon>Eukaryota</taxon>
        <taxon>Fungi</taxon>
        <taxon>Dikarya</taxon>
        <taxon>Ascomycota</taxon>
        <taxon>Pezizomycotina</taxon>
        <taxon>Sordariomycetes</taxon>
        <taxon>Hypocreomycetidae</taxon>
        <taxon>Hypocreales</taxon>
        <taxon>Nectriaceae</taxon>
        <taxon>Fusarium</taxon>
        <taxon>Fusarium decemcellulare species complex</taxon>
    </lineage>
</organism>
<evidence type="ECO:0000313" key="2">
    <source>
        <dbReference type="Proteomes" id="UP001148629"/>
    </source>
</evidence>
<protein>
    <submittedName>
        <fullName evidence="1">Uncharacterized protein</fullName>
    </submittedName>
</protein>
<keyword evidence="2" id="KW-1185">Reference proteome</keyword>
<sequence>MATAAKAPPEPELTTQESDLSRSETSSGESVEEVLNAAGVGFRPDDPTLPCLTIRMWTIGIGFCLLGSGVNTLYTLRFPSISLSQSAIQFLAYPIGKAWQYVVPDWGISVFGQRHSLNPGPFNYKENILIYILANLSFLTRLSADVLTEQRVFYGLNAGWGFELLATLTTILYGFALAGLCRSLVVEPKGLVWPGVLGNTALNAALHTSRKEETNSTTSRYRFFILAFFASFCWYWLPDFLFPALSYFTWVCWIAPKNTVVNQIFGMKSGIGLLPVTFDWSQIAYIGSPLVVPTWAIVNVLASLVLWIYIVTPALYYTNTWYSAYLPLQSNSIFDNTGEVFNVSRVVNKHDGFVFDQEKYSQYSHIYLPVTYALNTFGLSFATISSLFVWLFLEKRRAILETLRAAWRPKASTTPGQSLQPQYKEVPLWWYTAAALVAVGIGLFTHEYYPVQLRWYGVLFAMTVSAIFFVPLAWVYATSNMKIQIDIFCRIVAGYVWEGKVLANIWFFNVGYISGIKGLAFAQDLKLGIYCNIPPRSLFLVQVVGLVVGTLGQVSVLNWALGNIPDVCNAKTAPNGFTCPFSRTHFNTSMVWGALGPRRFFEQGTLYRPLLWFFLLGAVLPVIVHVVRRRMFPQVKWLQRIHVPLFLGGLNYIPPASGVNYGSWALFGLLFGVVIKKRRESWWRRFNFVLSSALDCSVAIAGIIIFFSVFYTGASKHLSWWGTNVYKTTELSLTEPDISSYQDVGLGTIDLWHMAAPTHACLQLSHDRSRFEHATARAPHEMALDPHRSAALHRLLLLGELRVAVALLAVGSWQSVAAFGVDGLTMSPSSSAPKLTGARKHQSSDPRESQLVLDHGNCKCSDERLRALLKFYGSLDRPPDVCALQDPPPTLPWTNPEEKDQQPIPLHGVCYLVHESIAAETIHVEFHQGDNKRLSATLLMAIPASGILRIHNVYNRMKTINIQQLMNDTTKFGRDILVGDFNLHHSDWGGDDVKDPIPQARELSEQLKAAHMKQVTPRGVKTFTRSTTSQPTTIDLTFISEGISQRQRDWKILDVPGFESDHRIIEMTLDIAPIRDTRTRRDWKGVKEKEFNKAVGEEMEAIGTPDIIITDEIDEYAGKMGYALISVIDRLVPEISYPAFPRRQQPEDASIQALQKQERSALEMLRQSNNPKWERRWEKLRKERQPGARTG</sequence>
<dbReference type="Proteomes" id="UP001148629">
    <property type="component" value="Unassembled WGS sequence"/>
</dbReference>
<name>A0ACC1S963_9HYPO</name>
<accession>A0ACC1S963</accession>
<gene>
    <name evidence="1" type="ORF">NM208_g7419</name>
</gene>
<evidence type="ECO:0000313" key="1">
    <source>
        <dbReference type="EMBL" id="KAJ3534745.1"/>
    </source>
</evidence>